<evidence type="ECO:0008006" key="3">
    <source>
        <dbReference type="Google" id="ProtNLM"/>
    </source>
</evidence>
<protein>
    <recommendedName>
        <fullName evidence="3">Lipoprotein</fullName>
    </recommendedName>
</protein>
<reference evidence="2" key="1">
    <citation type="submission" date="2018-07" db="EMBL/GenBank/DDBJ databases">
        <authorList>
            <person name="Ashton P.M."/>
            <person name="Dallman T."/>
            <person name="Nair S."/>
            <person name="De Pinna E."/>
            <person name="Peters T."/>
            <person name="Grant K."/>
        </authorList>
    </citation>
    <scope>NUCLEOTIDE SEQUENCE</scope>
    <source>
        <strain evidence="2">116039</strain>
    </source>
</reference>
<proteinExistence type="predicted"/>
<dbReference type="AlphaFoldDB" id="A0A626FEC7"/>
<accession>A0A626FEC7</accession>
<gene>
    <name evidence="2" type="ORF">A3V89_26390</name>
</gene>
<feature type="compositionally biased region" description="Polar residues" evidence="1">
    <location>
        <begin position="42"/>
        <end position="52"/>
    </location>
</feature>
<dbReference type="EMBL" id="AALLDS010000102">
    <property type="protein sequence ID" value="EDA7616260.1"/>
    <property type="molecule type" value="Genomic_DNA"/>
</dbReference>
<feature type="compositionally biased region" description="Basic and acidic residues" evidence="1">
    <location>
        <begin position="53"/>
        <end position="66"/>
    </location>
</feature>
<evidence type="ECO:0000256" key="1">
    <source>
        <dbReference type="SAM" id="MobiDB-lite"/>
    </source>
</evidence>
<evidence type="ECO:0000313" key="2">
    <source>
        <dbReference type="EMBL" id="EDA7616260.1"/>
    </source>
</evidence>
<name>A0A626FEC7_SALTM</name>
<feature type="region of interest" description="Disordered" evidence="1">
    <location>
        <begin position="39"/>
        <end position="66"/>
    </location>
</feature>
<sequence length="66" mass="7253">MKLKLLSTVALITTFLITGCDGEDKTDCKKDPTAKGCPHYSGNITNSGNKSWDMNKEENNSSKEDK</sequence>
<comment type="caution">
    <text evidence="2">The sequence shown here is derived from an EMBL/GenBank/DDBJ whole genome shotgun (WGS) entry which is preliminary data.</text>
</comment>
<organism evidence="2">
    <name type="scientific">Salmonella typhimurium</name>
    <dbReference type="NCBI Taxonomy" id="90371"/>
    <lineage>
        <taxon>Bacteria</taxon>
        <taxon>Pseudomonadati</taxon>
        <taxon>Pseudomonadota</taxon>
        <taxon>Gammaproteobacteria</taxon>
        <taxon>Enterobacterales</taxon>
        <taxon>Enterobacteriaceae</taxon>
        <taxon>Salmonella</taxon>
    </lineage>
</organism>
<dbReference type="PROSITE" id="PS51257">
    <property type="entry name" value="PROKAR_LIPOPROTEIN"/>
    <property type="match status" value="1"/>
</dbReference>